<comment type="caution">
    <text evidence="4">The sequence shown here is derived from an EMBL/GenBank/DDBJ whole genome shotgun (WGS) entry which is preliminary data.</text>
</comment>
<dbReference type="EMBL" id="MRZV01001355">
    <property type="protein sequence ID" value="PIK38463.1"/>
    <property type="molecule type" value="Genomic_DNA"/>
</dbReference>
<dbReference type="PROSITE" id="PS51329">
    <property type="entry name" value="C_CAP_COFACTOR_C"/>
    <property type="match status" value="1"/>
</dbReference>
<dbReference type="InterPro" id="IPR013912">
    <property type="entry name" value="Adenylate_cyclase-assoc_CAP_C"/>
</dbReference>
<evidence type="ECO:0000313" key="4">
    <source>
        <dbReference type="EMBL" id="PIK38463.1"/>
    </source>
</evidence>
<dbReference type="InterPro" id="IPR036222">
    <property type="entry name" value="CAP_N_sf"/>
</dbReference>
<dbReference type="SUPFAM" id="SSF101278">
    <property type="entry name" value="N-terminal domain of adenylylcyclase associated protein, CAP"/>
    <property type="match status" value="1"/>
</dbReference>
<dbReference type="SUPFAM" id="SSF69340">
    <property type="entry name" value="C-terminal domain of adenylylcyclase associated protein"/>
    <property type="match status" value="1"/>
</dbReference>
<dbReference type="AlphaFoldDB" id="A0A2G8JRV5"/>
<dbReference type="GO" id="GO:0019933">
    <property type="term" value="P:cAMP-mediated signaling"/>
    <property type="evidence" value="ECO:0007669"/>
    <property type="project" value="TreeGrafter"/>
</dbReference>
<protein>
    <recommendedName>
        <fullName evidence="3">C-CAP/cofactor C-like domain-containing protein</fullName>
    </recommendedName>
</protein>
<sequence length="486" mass="52324">MANLADLISQLDKLSVDLRTCADNTKSSDVPQDSGEKLEQLIIKLQGIKGDVGGAQAVFVQEYQSLLADSLASFVALSNEIGGEVQEQVAIFKKAFDAQGKFIVVASESKPPSQAVLMKLLQPTSEAISGVQEFREKRRTSAVFNHLSALSETIPALGWVTIEPKPGPFVKEMSDAGQFYSNRVLKDFKDKDVKHVNWVKALLKLFKDLHAYVLKYHTTGLVWNKQGKEAQASDVPAAAAPAAPAGGAPPPPPPPPADLHAQSSAPAPAAGGDERNALFAELNKGSDITKGLKKVTSDMQTHKNPNLRQGPKPFGAPKPFKATSVSKPTPASAPVAAKAKKEPKLALVDKKWMVEHFDNNPAVEVNVTHMKQSVYVFKCSNSVIQVKGKVNSVILDNCKKVGLVMESAVSAVDIINSQSVKLQTDGAMVYLSANSLNTEFVTAKSSEMNILVPQADGEFKRFAVPEQFRTSWDGKKLQTECAEVVG</sequence>
<dbReference type="InterPro" id="IPR036223">
    <property type="entry name" value="CAP_C_sf"/>
</dbReference>
<dbReference type="PANTHER" id="PTHR10652">
    <property type="entry name" value="ADENYLYL CYCLASE-ASSOCIATED PROTEIN"/>
    <property type="match status" value="1"/>
</dbReference>
<dbReference type="Proteomes" id="UP000230750">
    <property type="component" value="Unassembled WGS sequence"/>
</dbReference>
<dbReference type="Pfam" id="PF21938">
    <property type="entry name" value="CAP_N"/>
    <property type="match status" value="1"/>
</dbReference>
<dbReference type="SMART" id="SM00673">
    <property type="entry name" value="CARP"/>
    <property type="match status" value="1"/>
</dbReference>
<dbReference type="InterPro" id="IPR001837">
    <property type="entry name" value="Adenylate_cyclase-assoc_CAP"/>
</dbReference>
<evidence type="ECO:0000259" key="3">
    <source>
        <dbReference type="PROSITE" id="PS51329"/>
    </source>
</evidence>
<reference evidence="4 5" key="1">
    <citation type="journal article" date="2017" name="PLoS Biol.">
        <title>The sea cucumber genome provides insights into morphological evolution and visceral regeneration.</title>
        <authorList>
            <person name="Zhang X."/>
            <person name="Sun L."/>
            <person name="Yuan J."/>
            <person name="Sun Y."/>
            <person name="Gao Y."/>
            <person name="Zhang L."/>
            <person name="Li S."/>
            <person name="Dai H."/>
            <person name="Hamel J.F."/>
            <person name="Liu C."/>
            <person name="Yu Y."/>
            <person name="Liu S."/>
            <person name="Lin W."/>
            <person name="Guo K."/>
            <person name="Jin S."/>
            <person name="Xu P."/>
            <person name="Storey K.B."/>
            <person name="Huan P."/>
            <person name="Zhang T."/>
            <person name="Zhou Y."/>
            <person name="Zhang J."/>
            <person name="Lin C."/>
            <person name="Li X."/>
            <person name="Xing L."/>
            <person name="Huo D."/>
            <person name="Sun M."/>
            <person name="Wang L."/>
            <person name="Mercier A."/>
            <person name="Li F."/>
            <person name="Yang H."/>
            <person name="Xiang J."/>
        </authorList>
    </citation>
    <scope>NUCLEOTIDE SEQUENCE [LARGE SCALE GENOMIC DNA]</scope>
    <source>
        <strain evidence="4">Shaxun</strain>
        <tissue evidence="4">Muscle</tissue>
    </source>
</reference>
<feature type="domain" description="C-CAP/cofactor C-like" evidence="3">
    <location>
        <begin position="338"/>
        <end position="464"/>
    </location>
</feature>
<organism evidence="4 5">
    <name type="scientific">Stichopus japonicus</name>
    <name type="common">Sea cucumber</name>
    <dbReference type="NCBI Taxonomy" id="307972"/>
    <lineage>
        <taxon>Eukaryota</taxon>
        <taxon>Metazoa</taxon>
        <taxon>Echinodermata</taxon>
        <taxon>Eleutherozoa</taxon>
        <taxon>Echinozoa</taxon>
        <taxon>Holothuroidea</taxon>
        <taxon>Aspidochirotacea</taxon>
        <taxon>Aspidochirotida</taxon>
        <taxon>Stichopodidae</taxon>
        <taxon>Apostichopus</taxon>
    </lineage>
</organism>
<dbReference type="Gene3D" id="1.25.40.330">
    <property type="entry name" value="Adenylate cyclase-associated CAP, N-terminal domain"/>
    <property type="match status" value="1"/>
</dbReference>
<gene>
    <name evidence="4" type="ORF">BSL78_24699</name>
</gene>
<dbReference type="OrthoDB" id="1601at2759"/>
<dbReference type="STRING" id="307972.A0A2G8JRV5"/>
<dbReference type="PANTHER" id="PTHR10652:SF0">
    <property type="entry name" value="ADENYLYL CYCLASE-ASSOCIATED PROTEIN"/>
    <property type="match status" value="1"/>
</dbReference>
<accession>A0A2G8JRV5</accession>
<evidence type="ECO:0000256" key="1">
    <source>
        <dbReference type="ARBA" id="ARBA00007659"/>
    </source>
</evidence>
<comment type="similarity">
    <text evidence="1">Belongs to the CAP family.</text>
</comment>
<dbReference type="GO" id="GO:0000902">
    <property type="term" value="P:cell morphogenesis"/>
    <property type="evidence" value="ECO:0007669"/>
    <property type="project" value="TreeGrafter"/>
</dbReference>
<feature type="compositionally biased region" description="Low complexity" evidence="2">
    <location>
        <begin position="310"/>
        <end position="337"/>
    </location>
</feature>
<dbReference type="InterPro" id="IPR017901">
    <property type="entry name" value="C-CAP_CF_C-like"/>
</dbReference>
<dbReference type="GO" id="GO:0003779">
    <property type="term" value="F:actin binding"/>
    <property type="evidence" value="ECO:0007669"/>
    <property type="project" value="InterPro"/>
</dbReference>
<feature type="compositionally biased region" description="Low complexity" evidence="2">
    <location>
        <begin position="236"/>
        <end position="246"/>
    </location>
</feature>
<dbReference type="Gene3D" id="2.160.20.70">
    <property type="match status" value="1"/>
</dbReference>
<feature type="region of interest" description="Disordered" evidence="2">
    <location>
        <begin position="295"/>
        <end position="337"/>
    </location>
</feature>
<evidence type="ECO:0000313" key="5">
    <source>
        <dbReference type="Proteomes" id="UP000230750"/>
    </source>
</evidence>
<dbReference type="GO" id="GO:0008179">
    <property type="term" value="F:adenylate cyclase binding"/>
    <property type="evidence" value="ECO:0007669"/>
    <property type="project" value="TreeGrafter"/>
</dbReference>
<name>A0A2G8JRV5_STIJA</name>
<dbReference type="Pfam" id="PF08603">
    <property type="entry name" value="CAP_C"/>
    <property type="match status" value="1"/>
</dbReference>
<dbReference type="GO" id="GO:0005737">
    <property type="term" value="C:cytoplasm"/>
    <property type="evidence" value="ECO:0007669"/>
    <property type="project" value="TreeGrafter"/>
</dbReference>
<dbReference type="InterPro" id="IPR053950">
    <property type="entry name" value="CAP_N"/>
</dbReference>
<dbReference type="FunFam" id="1.25.40.330:FF:000001">
    <property type="entry name" value="Adenylyl cyclase-associated protein"/>
    <property type="match status" value="1"/>
</dbReference>
<evidence type="ECO:0000256" key="2">
    <source>
        <dbReference type="SAM" id="MobiDB-lite"/>
    </source>
</evidence>
<dbReference type="InterPro" id="IPR016098">
    <property type="entry name" value="CAP/MinC_C"/>
</dbReference>
<feature type="region of interest" description="Disordered" evidence="2">
    <location>
        <begin position="232"/>
        <end position="272"/>
    </location>
</feature>
<feature type="compositionally biased region" description="Polar residues" evidence="2">
    <location>
        <begin position="297"/>
        <end position="307"/>
    </location>
</feature>
<dbReference type="InterPro" id="IPR006599">
    <property type="entry name" value="CARP_motif"/>
</dbReference>
<proteinExistence type="inferred from homology"/>
<dbReference type="GO" id="GO:0007015">
    <property type="term" value="P:actin filament organization"/>
    <property type="evidence" value="ECO:0007669"/>
    <property type="project" value="TreeGrafter"/>
</dbReference>
<keyword evidence="5" id="KW-1185">Reference proteome</keyword>
<feature type="compositionally biased region" description="Pro residues" evidence="2">
    <location>
        <begin position="247"/>
        <end position="257"/>
    </location>
</feature>